<dbReference type="HOGENOM" id="CLU_1928124_0_0_1"/>
<keyword evidence="6" id="KW-0496">Mitochondrion</keyword>
<evidence type="ECO:0000256" key="6">
    <source>
        <dbReference type="ARBA" id="ARBA00023128"/>
    </source>
</evidence>
<sequence length="131" mass="15528">MDGRDLRAIVIVLAERLSIVLTGKTMAGPSLELFKFSFYVFFPIAMMIHYGDPDWYHRNVYAFRDHFTKPEIEHRRSPQNEDELRERLAQARLERLAKRRDRLADRQQSVGADDRLLRDQEQKVADARRLV</sequence>
<evidence type="ECO:0000313" key="10">
    <source>
        <dbReference type="Proteomes" id="UP000009131"/>
    </source>
</evidence>
<dbReference type="EMBL" id="BABT02000028">
    <property type="protein sequence ID" value="GAA94219.1"/>
    <property type="molecule type" value="Genomic_DNA"/>
</dbReference>
<dbReference type="AlphaFoldDB" id="G7DUF9"/>
<dbReference type="eggNOG" id="ENOG502SA2D">
    <property type="taxonomic scope" value="Eukaryota"/>
</dbReference>
<evidence type="ECO:0000256" key="2">
    <source>
        <dbReference type="ARBA" id="ARBA00004325"/>
    </source>
</evidence>
<dbReference type="OrthoDB" id="18175at2759"/>
<keyword evidence="4" id="KW-0809">Transit peptide</keyword>
<evidence type="ECO:0000313" key="9">
    <source>
        <dbReference type="EMBL" id="GAA94219.1"/>
    </source>
</evidence>
<dbReference type="PANTHER" id="PTHR33968:SF1">
    <property type="entry name" value="PROTEIN PET100 HOMOLOG, MITOCHONDRIAL"/>
    <property type="match status" value="1"/>
</dbReference>
<dbReference type="STRING" id="764103.G7DUF9"/>
<dbReference type="GO" id="GO:0033617">
    <property type="term" value="P:mitochondrial respiratory chain complex IV assembly"/>
    <property type="evidence" value="ECO:0007669"/>
    <property type="project" value="InterPro"/>
</dbReference>
<keyword evidence="3" id="KW-0812">Transmembrane</keyword>
<dbReference type="InParanoid" id="G7DUF9"/>
<dbReference type="PANTHER" id="PTHR33968">
    <property type="entry name" value="PROTEIN PET100 HOMOLOG, MITOCHONDRIAL"/>
    <property type="match status" value="1"/>
</dbReference>
<dbReference type="GO" id="GO:0005743">
    <property type="term" value="C:mitochondrial inner membrane"/>
    <property type="evidence" value="ECO:0007669"/>
    <property type="project" value="TreeGrafter"/>
</dbReference>
<evidence type="ECO:0000256" key="4">
    <source>
        <dbReference type="ARBA" id="ARBA00022946"/>
    </source>
</evidence>
<dbReference type="GO" id="GO:0051082">
    <property type="term" value="F:unfolded protein binding"/>
    <property type="evidence" value="ECO:0007669"/>
    <property type="project" value="TreeGrafter"/>
</dbReference>
<dbReference type="OMA" id="IAMMIHY"/>
<gene>
    <name evidence="9" type="primary">Mo00868</name>
    <name evidence="9" type="ORF">E5Q_00868</name>
</gene>
<evidence type="ECO:0000256" key="5">
    <source>
        <dbReference type="ARBA" id="ARBA00022989"/>
    </source>
</evidence>
<dbReference type="Pfam" id="PF09803">
    <property type="entry name" value="Pet100"/>
    <property type="match status" value="1"/>
</dbReference>
<dbReference type="RefSeq" id="XP_014569650.1">
    <property type="nucleotide sequence ID" value="XM_014714164.1"/>
</dbReference>
<dbReference type="Proteomes" id="UP000009131">
    <property type="component" value="Unassembled WGS sequence"/>
</dbReference>
<evidence type="ECO:0000256" key="1">
    <source>
        <dbReference type="ARBA" id="ARBA00004167"/>
    </source>
</evidence>
<protein>
    <submittedName>
        <fullName evidence="9">Uncharacterized protein</fullName>
    </submittedName>
</protein>
<organism evidence="9 10">
    <name type="scientific">Mixia osmundae (strain CBS 9802 / IAM 14324 / JCM 22182 / KY 12970)</name>
    <dbReference type="NCBI Taxonomy" id="764103"/>
    <lineage>
        <taxon>Eukaryota</taxon>
        <taxon>Fungi</taxon>
        <taxon>Dikarya</taxon>
        <taxon>Basidiomycota</taxon>
        <taxon>Pucciniomycotina</taxon>
        <taxon>Mixiomycetes</taxon>
        <taxon>Mixiales</taxon>
        <taxon>Mixiaceae</taxon>
        <taxon>Mixia</taxon>
    </lineage>
</organism>
<comment type="caution">
    <text evidence="9">The sequence shown here is derived from an EMBL/GenBank/DDBJ whole genome shotgun (WGS) entry which is preliminary data.</text>
</comment>
<evidence type="ECO:0000256" key="3">
    <source>
        <dbReference type="ARBA" id="ARBA00022692"/>
    </source>
</evidence>
<dbReference type="InterPro" id="IPR018625">
    <property type="entry name" value="Pet100"/>
</dbReference>
<keyword evidence="7" id="KW-0472">Membrane</keyword>
<comment type="subcellular location">
    <subcellularLocation>
        <location evidence="1">Membrane</location>
        <topology evidence="1">Single-pass membrane protein</topology>
    </subcellularLocation>
    <subcellularLocation>
        <location evidence="2">Mitochondrion membrane</location>
    </subcellularLocation>
</comment>
<name>G7DUF9_MIXOS</name>
<keyword evidence="5" id="KW-1133">Transmembrane helix</keyword>
<comment type="similarity">
    <text evidence="8">Belongs to the PET100 family.</text>
</comment>
<reference evidence="9 10" key="1">
    <citation type="journal article" date="2011" name="J. Gen. Appl. Microbiol.">
        <title>Draft genome sequencing of the enigmatic basidiomycete Mixia osmundae.</title>
        <authorList>
            <person name="Nishida H."/>
            <person name="Nagatsuka Y."/>
            <person name="Sugiyama J."/>
        </authorList>
    </citation>
    <scope>NUCLEOTIDE SEQUENCE [LARGE SCALE GENOMIC DNA]</scope>
    <source>
        <strain evidence="10">CBS 9802 / IAM 14324 / JCM 22182 / KY 12970</strain>
    </source>
</reference>
<proteinExistence type="inferred from homology"/>
<evidence type="ECO:0000256" key="8">
    <source>
        <dbReference type="ARBA" id="ARBA00038077"/>
    </source>
</evidence>
<accession>G7DUF9</accession>
<evidence type="ECO:0000256" key="7">
    <source>
        <dbReference type="ARBA" id="ARBA00023136"/>
    </source>
</evidence>
<reference evidence="9 10" key="2">
    <citation type="journal article" date="2012" name="Open Biol.">
        <title>Characteristics of nucleosomes and linker DNA regions on the genome of the basidiomycete Mixia osmundae revealed by mono- and dinucleosome mapping.</title>
        <authorList>
            <person name="Nishida H."/>
            <person name="Kondo S."/>
            <person name="Matsumoto T."/>
            <person name="Suzuki Y."/>
            <person name="Yoshikawa H."/>
            <person name="Taylor T.D."/>
            <person name="Sugiyama J."/>
        </authorList>
    </citation>
    <scope>NUCLEOTIDE SEQUENCE [LARGE SCALE GENOMIC DNA]</scope>
    <source>
        <strain evidence="10">CBS 9802 / IAM 14324 / JCM 22182 / KY 12970</strain>
    </source>
</reference>
<keyword evidence="10" id="KW-1185">Reference proteome</keyword>